<name>A0A2K5QT19_CEBIM</name>
<protein>
    <submittedName>
        <fullName evidence="2">Replication initiator 1</fullName>
    </submittedName>
</protein>
<keyword evidence="3" id="KW-1185">Reference proteome</keyword>
<dbReference type="GeneTree" id="ENSGT00940000162588"/>
<accession>A0A2K5QT19</accession>
<evidence type="ECO:0000313" key="2">
    <source>
        <dbReference type="Ensembl" id="ENSCCAP00000018975.1"/>
    </source>
</evidence>
<reference evidence="2" key="1">
    <citation type="submission" date="2025-08" db="UniProtKB">
        <authorList>
            <consortium name="Ensembl"/>
        </authorList>
    </citation>
    <scope>IDENTIFICATION</scope>
</reference>
<organism evidence="2 3">
    <name type="scientific">Cebus imitator</name>
    <name type="common">Panamanian white-faced capuchin</name>
    <name type="synonym">Cebus capucinus imitator</name>
    <dbReference type="NCBI Taxonomy" id="2715852"/>
    <lineage>
        <taxon>Eukaryota</taxon>
        <taxon>Metazoa</taxon>
        <taxon>Chordata</taxon>
        <taxon>Craniata</taxon>
        <taxon>Vertebrata</taxon>
        <taxon>Euteleostomi</taxon>
        <taxon>Mammalia</taxon>
        <taxon>Eutheria</taxon>
        <taxon>Euarchontoglires</taxon>
        <taxon>Primates</taxon>
        <taxon>Haplorrhini</taxon>
        <taxon>Platyrrhini</taxon>
        <taxon>Cebidae</taxon>
        <taxon>Cebinae</taxon>
        <taxon>Cebus</taxon>
    </lineage>
</organism>
<gene>
    <name evidence="2" type="primary">REPIN1</name>
</gene>
<feature type="region of interest" description="Disordered" evidence="1">
    <location>
        <begin position="1"/>
        <end position="22"/>
    </location>
</feature>
<proteinExistence type="predicted"/>
<feature type="region of interest" description="Disordered" evidence="1">
    <location>
        <begin position="34"/>
        <end position="77"/>
    </location>
</feature>
<feature type="compositionally biased region" description="Low complexity" evidence="1">
    <location>
        <begin position="1"/>
        <end position="21"/>
    </location>
</feature>
<sequence length="127" mass="12487">MDGRRAPAQGAGVPAGPRGAASLPVAGMCVHSALDRGRTDAGTSLQGPPGHGRGPAPTPFWLLPGVTPDPGEGAPQAEATRHISGPVWCPSPGQGPSLCPLSKALSWLGGSMASRPPVPGPAALALP</sequence>
<dbReference type="Ensembl" id="ENSCCAT00000036453.1">
    <property type="protein sequence ID" value="ENSCCAP00000018975.1"/>
    <property type="gene ID" value="ENSCCAG00000027327.1"/>
</dbReference>
<dbReference type="AlphaFoldDB" id="A0A2K5QT19"/>
<evidence type="ECO:0000313" key="3">
    <source>
        <dbReference type="Proteomes" id="UP000233040"/>
    </source>
</evidence>
<reference evidence="2" key="2">
    <citation type="submission" date="2025-09" db="UniProtKB">
        <authorList>
            <consortium name="Ensembl"/>
        </authorList>
    </citation>
    <scope>IDENTIFICATION</scope>
</reference>
<evidence type="ECO:0000256" key="1">
    <source>
        <dbReference type="SAM" id="MobiDB-lite"/>
    </source>
</evidence>
<dbReference type="Proteomes" id="UP000233040">
    <property type="component" value="Unassembled WGS sequence"/>
</dbReference>